<gene>
    <name evidence="3" type="ORF">GCM10023307_24360</name>
</gene>
<dbReference type="PANTHER" id="PTHR38043:SF1">
    <property type="entry name" value="PROTEIN HEMX"/>
    <property type="match status" value="1"/>
</dbReference>
<dbReference type="Proteomes" id="UP001499959">
    <property type="component" value="Unassembled WGS sequence"/>
</dbReference>
<feature type="transmembrane region" description="Helical" evidence="2">
    <location>
        <begin position="38"/>
        <end position="57"/>
    </location>
</feature>
<evidence type="ECO:0000313" key="4">
    <source>
        <dbReference type="Proteomes" id="UP001499959"/>
    </source>
</evidence>
<dbReference type="Pfam" id="PF04375">
    <property type="entry name" value="HemX"/>
    <property type="match status" value="1"/>
</dbReference>
<protein>
    <submittedName>
        <fullName evidence="3">Uroporphyrinogen-III C-methyltransferase</fullName>
    </submittedName>
</protein>
<sequence length="345" mass="37539">MTESTASSADTPASDAPSPAVVAPSTATTTPPPTRRTGWAWLALLLALAGGGAWLWYSDHQRAERERAAEIEAAQRIEALASRIEGLRRDVRGHGQRLQQADATNRVLRDELLGMGQRAALLEDQVKKLADANRDGALALRMDEAELLLTLGEQRLRLAADLDGARRAYALAAGVLDGIDSPRALNLRQALAQERAALDALKDDPRRVALRRLDALATALPTADTLPRPQAPAANAPWWDRVLSRLVSVRRSDAPQALSSQDREAGEIAMQLELALARNAIERRDDTALRAALQRADAWLLRLWPASPQRQAARRELQALREIPLALEMPTLGSTLALLRAERGG</sequence>
<keyword evidence="2" id="KW-0472">Membrane</keyword>
<dbReference type="InterPro" id="IPR007470">
    <property type="entry name" value="HemX"/>
</dbReference>
<dbReference type="PANTHER" id="PTHR38043">
    <property type="entry name" value="PROTEIN HEMX"/>
    <property type="match status" value="1"/>
</dbReference>
<name>A0ABP9BM32_9GAMM</name>
<organism evidence="3 4">
    <name type="scientific">Lysobacter hankyongensis</name>
    <dbReference type="NCBI Taxonomy" id="1176535"/>
    <lineage>
        <taxon>Bacteria</taxon>
        <taxon>Pseudomonadati</taxon>
        <taxon>Pseudomonadota</taxon>
        <taxon>Gammaproteobacteria</taxon>
        <taxon>Lysobacterales</taxon>
        <taxon>Lysobacteraceae</taxon>
        <taxon>Lysobacter</taxon>
    </lineage>
</organism>
<keyword evidence="2" id="KW-0812">Transmembrane</keyword>
<keyword evidence="4" id="KW-1185">Reference proteome</keyword>
<evidence type="ECO:0000313" key="3">
    <source>
        <dbReference type="EMBL" id="GAA4797560.1"/>
    </source>
</evidence>
<evidence type="ECO:0000256" key="2">
    <source>
        <dbReference type="SAM" id="Phobius"/>
    </source>
</evidence>
<evidence type="ECO:0000256" key="1">
    <source>
        <dbReference type="SAM" id="MobiDB-lite"/>
    </source>
</evidence>
<comment type="caution">
    <text evidence="3">The sequence shown here is derived from an EMBL/GenBank/DDBJ whole genome shotgun (WGS) entry which is preliminary data.</text>
</comment>
<accession>A0ABP9BM32</accession>
<dbReference type="EMBL" id="BAABJE010000012">
    <property type="protein sequence ID" value="GAA4797560.1"/>
    <property type="molecule type" value="Genomic_DNA"/>
</dbReference>
<keyword evidence="2" id="KW-1133">Transmembrane helix</keyword>
<dbReference type="RefSeq" id="WP_345303610.1">
    <property type="nucleotide sequence ID" value="NZ_BAABJE010000012.1"/>
</dbReference>
<proteinExistence type="predicted"/>
<feature type="compositionally biased region" description="Low complexity" evidence="1">
    <location>
        <begin position="1"/>
        <end position="29"/>
    </location>
</feature>
<feature type="region of interest" description="Disordered" evidence="1">
    <location>
        <begin position="1"/>
        <end position="34"/>
    </location>
</feature>
<reference evidence="4" key="1">
    <citation type="journal article" date="2019" name="Int. J. Syst. Evol. Microbiol.">
        <title>The Global Catalogue of Microorganisms (GCM) 10K type strain sequencing project: providing services to taxonomists for standard genome sequencing and annotation.</title>
        <authorList>
            <consortium name="The Broad Institute Genomics Platform"/>
            <consortium name="The Broad Institute Genome Sequencing Center for Infectious Disease"/>
            <person name="Wu L."/>
            <person name="Ma J."/>
        </authorList>
    </citation>
    <scope>NUCLEOTIDE SEQUENCE [LARGE SCALE GENOMIC DNA]</scope>
    <source>
        <strain evidence="4">JCM 18204</strain>
    </source>
</reference>